<sequence length="231" mass="25993">MCSEYVFVRPCHEDDRFSYERKAGSEETVRPRSAKLLPEPRPTGWSMRKLGPKTAALLDAPTTQPSHPAAQRSVHPPPPPPIDSDVAELLHGHEEEAGLATPIHESFQEIERRGKRTEDGHWTTRPGESRPNGQREWNELATSTNDGLGHCHHTVGVRKSIARAVKLRSLRRALHPPPDVETLSVISLEKGTACCRTIFVRGDVSAKPNEEKVEKKRRNEDEEMSEREGER</sequence>
<gene>
    <name evidence="2" type="ORF">niasHT_006132</name>
</gene>
<protein>
    <submittedName>
        <fullName evidence="2">Uncharacterized protein</fullName>
    </submittedName>
</protein>
<feature type="compositionally biased region" description="Basic and acidic residues" evidence="1">
    <location>
        <begin position="112"/>
        <end position="122"/>
    </location>
</feature>
<dbReference type="AlphaFoldDB" id="A0ABD2M6I2"/>
<evidence type="ECO:0000313" key="2">
    <source>
        <dbReference type="EMBL" id="KAL3123104.1"/>
    </source>
</evidence>
<feature type="region of interest" description="Disordered" evidence="1">
    <location>
        <begin position="20"/>
        <end position="86"/>
    </location>
</feature>
<evidence type="ECO:0000313" key="3">
    <source>
        <dbReference type="Proteomes" id="UP001620626"/>
    </source>
</evidence>
<organism evidence="2 3">
    <name type="scientific">Heterodera trifolii</name>
    <dbReference type="NCBI Taxonomy" id="157864"/>
    <lineage>
        <taxon>Eukaryota</taxon>
        <taxon>Metazoa</taxon>
        <taxon>Ecdysozoa</taxon>
        <taxon>Nematoda</taxon>
        <taxon>Chromadorea</taxon>
        <taxon>Rhabditida</taxon>
        <taxon>Tylenchina</taxon>
        <taxon>Tylenchomorpha</taxon>
        <taxon>Tylenchoidea</taxon>
        <taxon>Heteroderidae</taxon>
        <taxon>Heteroderinae</taxon>
        <taxon>Heterodera</taxon>
    </lineage>
</organism>
<name>A0ABD2M6I2_9BILA</name>
<reference evidence="2 3" key="1">
    <citation type="submission" date="2024-10" db="EMBL/GenBank/DDBJ databases">
        <authorList>
            <person name="Kim D."/>
        </authorList>
    </citation>
    <scope>NUCLEOTIDE SEQUENCE [LARGE SCALE GENOMIC DNA]</scope>
    <source>
        <strain evidence="2">BH-2024</strain>
    </source>
</reference>
<evidence type="ECO:0000256" key="1">
    <source>
        <dbReference type="SAM" id="MobiDB-lite"/>
    </source>
</evidence>
<feature type="compositionally biased region" description="Basic and acidic residues" evidence="1">
    <location>
        <begin position="208"/>
        <end position="231"/>
    </location>
</feature>
<feature type="compositionally biased region" description="Basic and acidic residues" evidence="1">
    <location>
        <begin position="20"/>
        <end position="30"/>
    </location>
</feature>
<comment type="caution">
    <text evidence="2">The sequence shown here is derived from an EMBL/GenBank/DDBJ whole genome shotgun (WGS) entry which is preliminary data.</text>
</comment>
<accession>A0ABD2M6I2</accession>
<dbReference type="Proteomes" id="UP001620626">
    <property type="component" value="Unassembled WGS sequence"/>
</dbReference>
<feature type="region of interest" description="Disordered" evidence="1">
    <location>
        <begin position="112"/>
        <end position="135"/>
    </location>
</feature>
<dbReference type="EMBL" id="JBICBT010000113">
    <property type="protein sequence ID" value="KAL3123104.1"/>
    <property type="molecule type" value="Genomic_DNA"/>
</dbReference>
<feature type="region of interest" description="Disordered" evidence="1">
    <location>
        <begin position="205"/>
        <end position="231"/>
    </location>
</feature>
<proteinExistence type="predicted"/>
<keyword evidence="3" id="KW-1185">Reference proteome</keyword>